<keyword evidence="2" id="KW-1185">Reference proteome</keyword>
<name>A0AAN7V5N9_9PEZI</name>
<gene>
    <name evidence="1" type="ORF">RRF57_012481</name>
</gene>
<reference evidence="1 2" key="1">
    <citation type="submission" date="2023-10" db="EMBL/GenBank/DDBJ databases">
        <title>Draft genome sequence of Xylaria bambusicola isolate GMP-LS, the root and basal stem rot pathogen of sugarcane in Indonesia.</title>
        <authorList>
            <person name="Selvaraj P."/>
            <person name="Muralishankar V."/>
            <person name="Muruganantham S."/>
            <person name="Sp S."/>
            <person name="Haryani S."/>
            <person name="Lau K.J.X."/>
            <person name="Naqvi N.I."/>
        </authorList>
    </citation>
    <scope>NUCLEOTIDE SEQUENCE [LARGE SCALE GENOMIC DNA]</scope>
    <source>
        <strain evidence="1">GMP-LS</strain>
    </source>
</reference>
<proteinExistence type="predicted"/>
<comment type="caution">
    <text evidence="1">The sequence shown here is derived from an EMBL/GenBank/DDBJ whole genome shotgun (WGS) entry which is preliminary data.</text>
</comment>
<protein>
    <submittedName>
        <fullName evidence="1">Uncharacterized protein</fullName>
    </submittedName>
</protein>
<dbReference type="Proteomes" id="UP001305414">
    <property type="component" value="Unassembled WGS sequence"/>
</dbReference>
<dbReference type="AlphaFoldDB" id="A0AAN7V5N9"/>
<sequence length="104" mass="12249">MEFDDGLFEKSRRIRSLFRQGRKIYRFVVSATRNGARHYLHTVHQRSEKLNIANRQMQQETHAGPWQRRMGGVISDDRVANFFELVDPMSDLVKEISNLPALLY</sequence>
<accession>A0AAN7V5N9</accession>
<organism evidence="1 2">
    <name type="scientific">Xylaria bambusicola</name>
    <dbReference type="NCBI Taxonomy" id="326684"/>
    <lineage>
        <taxon>Eukaryota</taxon>
        <taxon>Fungi</taxon>
        <taxon>Dikarya</taxon>
        <taxon>Ascomycota</taxon>
        <taxon>Pezizomycotina</taxon>
        <taxon>Sordariomycetes</taxon>
        <taxon>Xylariomycetidae</taxon>
        <taxon>Xylariales</taxon>
        <taxon>Xylariaceae</taxon>
        <taxon>Xylaria</taxon>
    </lineage>
</organism>
<dbReference type="EMBL" id="JAWHQM010000077">
    <property type="protein sequence ID" value="KAK5636769.1"/>
    <property type="molecule type" value="Genomic_DNA"/>
</dbReference>
<evidence type="ECO:0000313" key="1">
    <source>
        <dbReference type="EMBL" id="KAK5636769.1"/>
    </source>
</evidence>
<evidence type="ECO:0000313" key="2">
    <source>
        <dbReference type="Proteomes" id="UP001305414"/>
    </source>
</evidence>